<feature type="transmembrane region" description="Helical" evidence="1">
    <location>
        <begin position="12"/>
        <end position="34"/>
    </location>
</feature>
<dbReference type="AlphaFoldDB" id="A0A6J7HJJ5"/>
<reference evidence="2" key="1">
    <citation type="submission" date="2020-05" db="EMBL/GenBank/DDBJ databases">
        <authorList>
            <person name="Chiriac C."/>
            <person name="Salcher M."/>
            <person name="Ghai R."/>
            <person name="Kavagutti S V."/>
        </authorList>
    </citation>
    <scope>NUCLEOTIDE SEQUENCE</scope>
</reference>
<feature type="transmembrane region" description="Helical" evidence="1">
    <location>
        <begin position="258"/>
        <end position="281"/>
    </location>
</feature>
<gene>
    <name evidence="2" type="ORF">UFOPK3662_00626</name>
</gene>
<feature type="transmembrane region" description="Helical" evidence="1">
    <location>
        <begin position="225"/>
        <end position="246"/>
    </location>
</feature>
<feature type="transmembrane region" description="Helical" evidence="1">
    <location>
        <begin position="147"/>
        <end position="169"/>
    </location>
</feature>
<feature type="transmembrane region" description="Helical" evidence="1">
    <location>
        <begin position="329"/>
        <end position="348"/>
    </location>
</feature>
<accession>A0A6J7HJJ5</accession>
<keyword evidence="1" id="KW-0472">Membrane</keyword>
<organism evidence="2">
    <name type="scientific">freshwater metagenome</name>
    <dbReference type="NCBI Taxonomy" id="449393"/>
    <lineage>
        <taxon>unclassified sequences</taxon>
        <taxon>metagenomes</taxon>
        <taxon>ecological metagenomes</taxon>
    </lineage>
</organism>
<sequence>MPAGLLLAWRAPLVAYGVTLAASVLLGVLTLVALASGDAPSEAEELSDATDGLLAVLALPFQLTAMALGGRIGLSTDDFSVSLRALPLVLTATYVLVLARTASRVEGRSPAASRQERALVSGATAVGATVAIALVTRLLALRADDSAIHALSVSLVVGTLALTFMGDFLGRELRVVGLPAAARSWTPAVVAWLAHIGLWMVVSLPILFVLAWIDSGFRAALSIPLWWPTAAFWTYAMGHLSGIGASGLNTYAWSGDGVLAPVVLLLGAVAATTFASLVWHLRARRTPAELAGPASWVRLPVAFAVGGIAVTLLSTISIGGGLLGVSGSFTVMPAAWTCLLLALWGLVAEALSRSIAPRLAAALPATILARLQGPAVAAAPEDGPAADPVATTPMSPEQARKARRIALVVGAGLALVVAAVVAVSVIGSTFFTPEKAAEDYVEALADGDVQALAESLPEGQELSPLLLTDEIYEAAGDRPTGYTLGDVNVLGDDAMVEVEADGGVGGSSYLSLEKGDKKFGIFQEWKVTEGLTSALSITTDDAEEFAINGVAVEAPAEGYGTFAVLPGSYEVDPFAGNEWVEGAVSEVAVALGDYASPDISAPEPSAAFVEQVDSEVTSWLDECMASTEAEPPGCPQSAFVFGDVRGLTWELTEAPTVDYDFFDPTFPMDLYVSDGAATATYEVDESYGFGARQWVEETDESSLSFSVEVDEVDGDLEVTPDSY</sequence>
<feature type="transmembrane region" description="Helical" evidence="1">
    <location>
        <begin position="119"/>
        <end position="140"/>
    </location>
</feature>
<feature type="transmembrane region" description="Helical" evidence="1">
    <location>
        <begin position="189"/>
        <end position="213"/>
    </location>
</feature>
<name>A0A6J7HJJ5_9ZZZZ</name>
<proteinExistence type="predicted"/>
<keyword evidence="1" id="KW-0812">Transmembrane</keyword>
<protein>
    <submittedName>
        <fullName evidence="2">Unannotated protein</fullName>
    </submittedName>
</protein>
<keyword evidence="1" id="KW-1133">Transmembrane helix</keyword>
<feature type="transmembrane region" description="Helical" evidence="1">
    <location>
        <begin position="54"/>
        <end position="74"/>
    </location>
</feature>
<dbReference type="EMBL" id="CAFBMW010000004">
    <property type="protein sequence ID" value="CAB4921277.1"/>
    <property type="molecule type" value="Genomic_DNA"/>
</dbReference>
<feature type="transmembrane region" description="Helical" evidence="1">
    <location>
        <begin position="81"/>
        <end position="99"/>
    </location>
</feature>
<evidence type="ECO:0000256" key="1">
    <source>
        <dbReference type="SAM" id="Phobius"/>
    </source>
</evidence>
<feature type="transmembrane region" description="Helical" evidence="1">
    <location>
        <begin position="405"/>
        <end position="431"/>
    </location>
</feature>
<evidence type="ECO:0000313" key="2">
    <source>
        <dbReference type="EMBL" id="CAB4921277.1"/>
    </source>
</evidence>
<feature type="transmembrane region" description="Helical" evidence="1">
    <location>
        <begin position="301"/>
        <end position="323"/>
    </location>
</feature>